<dbReference type="InterPro" id="IPR007889">
    <property type="entry name" value="HTH_Psq"/>
</dbReference>
<accession>A0A9P0PT04</accession>
<dbReference type="Proteomes" id="UP001152888">
    <property type="component" value="Unassembled WGS sequence"/>
</dbReference>
<evidence type="ECO:0000259" key="1">
    <source>
        <dbReference type="Pfam" id="PF05225"/>
    </source>
</evidence>
<proteinExistence type="predicted"/>
<keyword evidence="4" id="KW-1185">Reference proteome</keyword>
<protein>
    <recommendedName>
        <fullName evidence="1">HTH psq-type domain-containing protein</fullName>
    </recommendedName>
</protein>
<reference evidence="3" key="1">
    <citation type="submission" date="2022-03" db="EMBL/GenBank/DDBJ databases">
        <authorList>
            <person name="Sayadi A."/>
        </authorList>
    </citation>
    <scope>NUCLEOTIDE SEQUENCE</scope>
</reference>
<dbReference type="OrthoDB" id="6740472at2759"/>
<gene>
    <name evidence="2" type="ORF">ACAOBT_LOCUS19947</name>
    <name evidence="3" type="ORF">ACAOBT_LOCUS23940</name>
</gene>
<organism evidence="3 4">
    <name type="scientific">Acanthoscelides obtectus</name>
    <name type="common">Bean weevil</name>
    <name type="synonym">Bruchus obtectus</name>
    <dbReference type="NCBI Taxonomy" id="200917"/>
    <lineage>
        <taxon>Eukaryota</taxon>
        <taxon>Metazoa</taxon>
        <taxon>Ecdysozoa</taxon>
        <taxon>Arthropoda</taxon>
        <taxon>Hexapoda</taxon>
        <taxon>Insecta</taxon>
        <taxon>Pterygota</taxon>
        <taxon>Neoptera</taxon>
        <taxon>Endopterygota</taxon>
        <taxon>Coleoptera</taxon>
        <taxon>Polyphaga</taxon>
        <taxon>Cucujiformia</taxon>
        <taxon>Chrysomeloidea</taxon>
        <taxon>Chrysomelidae</taxon>
        <taxon>Bruchinae</taxon>
        <taxon>Bruchini</taxon>
        <taxon>Acanthoscelides</taxon>
    </lineage>
</organism>
<evidence type="ECO:0000313" key="4">
    <source>
        <dbReference type="Proteomes" id="UP001152888"/>
    </source>
</evidence>
<sequence>MPRKKRAMRKIGNSSAADVKAGVLLIRQGMSIRKAATSCGVPFTTLKRYYWKTAGSENLDEERFEPNYSVNQIFTASQEEKLKEYFSHCALLFYGLTEENVVKWRINVLS</sequence>
<dbReference type="Pfam" id="PF05225">
    <property type="entry name" value="HTH_psq"/>
    <property type="match status" value="1"/>
</dbReference>
<dbReference type="EMBL" id="CAKOFQ010007101">
    <property type="protein sequence ID" value="CAH1990903.1"/>
    <property type="molecule type" value="Genomic_DNA"/>
</dbReference>
<comment type="caution">
    <text evidence="3">The sequence shown here is derived from an EMBL/GenBank/DDBJ whole genome shotgun (WGS) entry which is preliminary data.</text>
</comment>
<dbReference type="GO" id="GO:0003677">
    <property type="term" value="F:DNA binding"/>
    <property type="evidence" value="ECO:0007669"/>
    <property type="project" value="InterPro"/>
</dbReference>
<evidence type="ECO:0000313" key="2">
    <source>
        <dbReference type="EMBL" id="CAH1990903.1"/>
    </source>
</evidence>
<name>A0A9P0PT04_ACAOB</name>
<evidence type="ECO:0000313" key="3">
    <source>
        <dbReference type="EMBL" id="CAH1997746.1"/>
    </source>
</evidence>
<feature type="domain" description="HTH psq-type" evidence="1">
    <location>
        <begin position="26"/>
        <end position="50"/>
    </location>
</feature>
<dbReference type="AlphaFoldDB" id="A0A9P0PT04"/>
<dbReference type="EMBL" id="CAKOFQ010007302">
    <property type="protein sequence ID" value="CAH1997746.1"/>
    <property type="molecule type" value="Genomic_DNA"/>
</dbReference>